<reference evidence="6" key="5">
    <citation type="journal article" date="2021" name="G3 (Bethesda)">
        <title>Aegilops tauschii genome assembly Aet v5.0 features greater sequence contiguity and improved annotation.</title>
        <authorList>
            <person name="Wang L."/>
            <person name="Zhu T."/>
            <person name="Rodriguez J.C."/>
            <person name="Deal K.R."/>
            <person name="Dubcovsky J."/>
            <person name="McGuire P.E."/>
            <person name="Lux T."/>
            <person name="Spannagl M."/>
            <person name="Mayer K.F.X."/>
            <person name="Baldrich P."/>
            <person name="Meyers B.C."/>
            <person name="Huo N."/>
            <person name="Gu Y.Q."/>
            <person name="Zhou H."/>
            <person name="Devos K.M."/>
            <person name="Bennetzen J.L."/>
            <person name="Unver T."/>
            <person name="Budak H."/>
            <person name="Gulick P.J."/>
            <person name="Galiba G."/>
            <person name="Kalapos B."/>
            <person name="Nelson D.R."/>
            <person name="Li P."/>
            <person name="You F.M."/>
            <person name="Luo M.C."/>
            <person name="Dvorak J."/>
        </authorList>
    </citation>
    <scope>NUCLEOTIDE SEQUENCE [LARGE SCALE GENOMIC DNA]</scope>
    <source>
        <strain evidence="6">cv. AL8/78</strain>
    </source>
</reference>
<keyword evidence="3" id="KW-0378">Hydrolase</keyword>
<evidence type="ECO:0000256" key="3">
    <source>
        <dbReference type="ARBA" id="ARBA00022801"/>
    </source>
</evidence>
<keyword evidence="2" id="KW-0645">Protease</keyword>
<feature type="domain" description="Ubiquitin-like protease family profile" evidence="5">
    <location>
        <begin position="442"/>
        <end position="599"/>
    </location>
</feature>
<dbReference type="SUPFAM" id="SSF54001">
    <property type="entry name" value="Cysteine proteinases"/>
    <property type="match status" value="1"/>
</dbReference>
<dbReference type="EnsemblPlants" id="AET4Gv20792900.2">
    <property type="protein sequence ID" value="AET4Gv20792900.2"/>
    <property type="gene ID" value="AET4Gv20792900"/>
</dbReference>
<dbReference type="PANTHER" id="PTHR46468">
    <property type="entry name" value="SENTRIN-SPECIFIC PROTEASE 8"/>
    <property type="match status" value="1"/>
</dbReference>
<proteinExistence type="inferred from homology"/>
<dbReference type="Pfam" id="PF02902">
    <property type="entry name" value="Peptidase_C48"/>
    <property type="match status" value="1"/>
</dbReference>
<keyword evidence="4" id="KW-0788">Thiol protease</keyword>
<comment type="similarity">
    <text evidence="1">Belongs to the peptidase C48 family.</text>
</comment>
<dbReference type="PANTHER" id="PTHR46468:SF1">
    <property type="entry name" value="SENTRIN-SPECIFIC PROTEASE 8"/>
    <property type="match status" value="1"/>
</dbReference>
<dbReference type="GO" id="GO:0000338">
    <property type="term" value="P:protein deneddylation"/>
    <property type="evidence" value="ECO:0007669"/>
    <property type="project" value="TreeGrafter"/>
</dbReference>
<dbReference type="InterPro" id="IPR044613">
    <property type="entry name" value="Nep1/2-like"/>
</dbReference>
<keyword evidence="7" id="KW-1185">Reference proteome</keyword>
<evidence type="ECO:0000256" key="2">
    <source>
        <dbReference type="ARBA" id="ARBA00022670"/>
    </source>
</evidence>
<dbReference type="AlphaFoldDB" id="A0A453J501"/>
<evidence type="ECO:0000256" key="4">
    <source>
        <dbReference type="ARBA" id="ARBA00022807"/>
    </source>
</evidence>
<protein>
    <recommendedName>
        <fullName evidence="5">Ubiquitin-like protease family profile domain-containing protein</fullName>
    </recommendedName>
</protein>
<name>A0A453J501_AEGTS</name>
<organism evidence="6 7">
    <name type="scientific">Aegilops tauschii subsp. strangulata</name>
    <name type="common">Goatgrass</name>
    <dbReference type="NCBI Taxonomy" id="200361"/>
    <lineage>
        <taxon>Eukaryota</taxon>
        <taxon>Viridiplantae</taxon>
        <taxon>Streptophyta</taxon>
        <taxon>Embryophyta</taxon>
        <taxon>Tracheophyta</taxon>
        <taxon>Spermatophyta</taxon>
        <taxon>Magnoliopsida</taxon>
        <taxon>Liliopsida</taxon>
        <taxon>Poales</taxon>
        <taxon>Poaceae</taxon>
        <taxon>BOP clade</taxon>
        <taxon>Pooideae</taxon>
        <taxon>Triticodae</taxon>
        <taxon>Triticeae</taxon>
        <taxon>Triticinae</taxon>
        <taxon>Aegilops</taxon>
    </lineage>
</organism>
<reference evidence="6" key="3">
    <citation type="journal article" date="2017" name="Nature">
        <title>Genome sequence of the progenitor of the wheat D genome Aegilops tauschii.</title>
        <authorList>
            <person name="Luo M.C."/>
            <person name="Gu Y.Q."/>
            <person name="Puiu D."/>
            <person name="Wang H."/>
            <person name="Twardziok S.O."/>
            <person name="Deal K.R."/>
            <person name="Huo N."/>
            <person name="Zhu T."/>
            <person name="Wang L."/>
            <person name="Wang Y."/>
            <person name="McGuire P.E."/>
            <person name="Liu S."/>
            <person name="Long H."/>
            <person name="Ramasamy R.K."/>
            <person name="Rodriguez J.C."/>
            <person name="Van S.L."/>
            <person name="Yuan L."/>
            <person name="Wang Z."/>
            <person name="Xia Z."/>
            <person name="Xiao L."/>
            <person name="Anderson O.D."/>
            <person name="Ouyang S."/>
            <person name="Liang Y."/>
            <person name="Zimin A.V."/>
            <person name="Pertea G."/>
            <person name="Qi P."/>
            <person name="Bennetzen J.L."/>
            <person name="Dai X."/>
            <person name="Dawson M.W."/>
            <person name="Muller H.G."/>
            <person name="Kugler K."/>
            <person name="Rivarola-Duarte L."/>
            <person name="Spannagl M."/>
            <person name="Mayer K.F.X."/>
            <person name="Lu F.H."/>
            <person name="Bevan M.W."/>
            <person name="Leroy P."/>
            <person name="Li P."/>
            <person name="You F.M."/>
            <person name="Sun Q."/>
            <person name="Liu Z."/>
            <person name="Lyons E."/>
            <person name="Wicker T."/>
            <person name="Salzberg S.L."/>
            <person name="Devos K.M."/>
            <person name="Dvorak J."/>
        </authorList>
    </citation>
    <scope>NUCLEOTIDE SEQUENCE [LARGE SCALE GENOMIC DNA]</scope>
    <source>
        <strain evidence="6">cv. AL8/78</strain>
    </source>
</reference>
<dbReference type="GO" id="GO:0008234">
    <property type="term" value="F:cysteine-type peptidase activity"/>
    <property type="evidence" value="ECO:0007669"/>
    <property type="project" value="UniProtKB-KW"/>
</dbReference>
<reference evidence="7" key="2">
    <citation type="journal article" date="2017" name="Nat. Plants">
        <title>The Aegilops tauschii genome reveals multiple impacts of transposons.</title>
        <authorList>
            <person name="Zhao G."/>
            <person name="Zou C."/>
            <person name="Li K."/>
            <person name="Wang K."/>
            <person name="Li T."/>
            <person name="Gao L."/>
            <person name="Zhang X."/>
            <person name="Wang H."/>
            <person name="Yang Z."/>
            <person name="Liu X."/>
            <person name="Jiang W."/>
            <person name="Mao L."/>
            <person name="Kong X."/>
            <person name="Jiao Y."/>
            <person name="Jia J."/>
        </authorList>
    </citation>
    <scope>NUCLEOTIDE SEQUENCE [LARGE SCALE GENOMIC DNA]</scope>
    <source>
        <strain evidence="7">cv. AL8/78</strain>
    </source>
</reference>
<reference evidence="7" key="1">
    <citation type="journal article" date="2014" name="Science">
        <title>Ancient hybridizations among the ancestral genomes of bread wheat.</title>
        <authorList>
            <consortium name="International Wheat Genome Sequencing Consortium,"/>
            <person name="Marcussen T."/>
            <person name="Sandve S.R."/>
            <person name="Heier L."/>
            <person name="Spannagl M."/>
            <person name="Pfeifer M."/>
            <person name="Jakobsen K.S."/>
            <person name="Wulff B.B."/>
            <person name="Steuernagel B."/>
            <person name="Mayer K.F."/>
            <person name="Olsen O.A."/>
        </authorList>
    </citation>
    <scope>NUCLEOTIDE SEQUENCE [LARGE SCALE GENOMIC DNA]</scope>
    <source>
        <strain evidence="7">cv. AL8/78</strain>
    </source>
</reference>
<dbReference type="Proteomes" id="UP000015105">
    <property type="component" value="Chromosome 4D"/>
</dbReference>
<dbReference type="STRING" id="200361.A0A453J501"/>
<dbReference type="GO" id="GO:0006508">
    <property type="term" value="P:proteolysis"/>
    <property type="evidence" value="ECO:0007669"/>
    <property type="project" value="UniProtKB-KW"/>
</dbReference>
<sequence length="645" mass="71815">VFLLTCSRAAALLPPAPAALLQRLPCRAALLQRLPCRAAPLLERLPCPAAPLLQRLPCPAAPLFLALRGSPNSSSMPLVPADYKNVIRPLFDQVRPCVISIQAWTPAKKVKGGMKEESLPPAEECRDAPDVNKVETKREPAGVGFIVHCSDNFTVVTVDQSYKFQGQQAIVKFCDETIATNTRVIRLKGPTNLIVANIPHGDWKAVRYDQIKEEGHSQIVLCIFSLVTRLLPCVSRIISPRCIAVLANGRKVPGSEQTFSFNLPMAGKEHNKENKDHSVLFDFLRDQVLGAPVFDTYGNLVGSVHECGTSFDFKFGVRSEYLQDTLYKWLAGRQWKDVNKPGSQIWHPDDEERIDRGMRVGLRGGLWGLPHVPLDQEEEEDSFQFDSLVATADSQTSGGKENVPLDQEEEEANFQFDWLVATGDSQTSGEKEKKFEGDKVAVDKVSSDIVDLRSDNFVADGVITKYLKHLSSTKLNDDEVYLADATVSSAYAHDASSINVELLRRSRLVLLPVNNNTNFGRADLGTHWSLFLIDAINGPPPQFYHMDSLDGLNRSAADRLATALGAVFPDARGVVQVPTPRQKNAYDCAIYVMALAKSIITWWKSRTESTKHWMQMIQTDVTEENVHTLRHDFADRVEQDEKNQK</sequence>
<evidence type="ECO:0000313" key="6">
    <source>
        <dbReference type="EnsemblPlants" id="AET4Gv20792900.2"/>
    </source>
</evidence>
<dbReference type="InterPro" id="IPR003653">
    <property type="entry name" value="Peptidase_C48_C"/>
</dbReference>
<dbReference type="PROSITE" id="PS50600">
    <property type="entry name" value="ULP_PROTEASE"/>
    <property type="match status" value="1"/>
</dbReference>
<accession>A0A453J501</accession>
<evidence type="ECO:0000259" key="5">
    <source>
        <dbReference type="PROSITE" id="PS50600"/>
    </source>
</evidence>
<evidence type="ECO:0000313" key="7">
    <source>
        <dbReference type="Proteomes" id="UP000015105"/>
    </source>
</evidence>
<reference evidence="6" key="4">
    <citation type="submission" date="2019-03" db="UniProtKB">
        <authorList>
            <consortium name="EnsemblPlants"/>
        </authorList>
    </citation>
    <scope>IDENTIFICATION</scope>
</reference>
<dbReference type="InterPro" id="IPR038765">
    <property type="entry name" value="Papain-like_cys_pep_sf"/>
</dbReference>
<evidence type="ECO:0000256" key="1">
    <source>
        <dbReference type="ARBA" id="ARBA00005234"/>
    </source>
</evidence>
<dbReference type="GO" id="GO:0019784">
    <property type="term" value="F:deNEDDylase activity"/>
    <property type="evidence" value="ECO:0007669"/>
    <property type="project" value="InterPro"/>
</dbReference>
<dbReference type="Gramene" id="AET4Gv20792900.2">
    <property type="protein sequence ID" value="AET4Gv20792900.2"/>
    <property type="gene ID" value="AET4Gv20792900"/>
</dbReference>
<dbReference type="Gene3D" id="3.40.395.10">
    <property type="entry name" value="Adenoviral Proteinase, Chain A"/>
    <property type="match status" value="1"/>
</dbReference>